<keyword evidence="3" id="KW-1185">Reference proteome</keyword>
<reference evidence="2 3" key="1">
    <citation type="journal article" date="2018" name="Mol. Genet. Genomics">
        <title>The red deer Cervus elaphus genome CerEla1.0: sequencing, annotating, genes, and chromosomes.</title>
        <authorList>
            <person name="Bana N.A."/>
            <person name="Nyiri A."/>
            <person name="Nagy J."/>
            <person name="Frank K."/>
            <person name="Nagy T."/>
            <person name="Steger V."/>
            <person name="Schiller M."/>
            <person name="Lakatos P."/>
            <person name="Sugar L."/>
            <person name="Horn P."/>
            <person name="Barta E."/>
            <person name="Orosz L."/>
        </authorList>
    </citation>
    <scope>NUCLEOTIDE SEQUENCE [LARGE SCALE GENOMIC DNA]</scope>
    <source>
        <strain evidence="2">Hungarian</strain>
    </source>
</reference>
<feature type="compositionally biased region" description="Polar residues" evidence="1">
    <location>
        <begin position="37"/>
        <end position="49"/>
    </location>
</feature>
<evidence type="ECO:0000313" key="3">
    <source>
        <dbReference type="Proteomes" id="UP000242450"/>
    </source>
</evidence>
<organism evidence="2 3">
    <name type="scientific">Cervus elaphus hippelaphus</name>
    <name type="common">European red deer</name>
    <dbReference type="NCBI Taxonomy" id="46360"/>
    <lineage>
        <taxon>Eukaryota</taxon>
        <taxon>Metazoa</taxon>
        <taxon>Chordata</taxon>
        <taxon>Craniata</taxon>
        <taxon>Vertebrata</taxon>
        <taxon>Euteleostomi</taxon>
        <taxon>Mammalia</taxon>
        <taxon>Eutheria</taxon>
        <taxon>Laurasiatheria</taxon>
        <taxon>Artiodactyla</taxon>
        <taxon>Ruminantia</taxon>
        <taxon>Pecora</taxon>
        <taxon>Cervidae</taxon>
        <taxon>Cervinae</taxon>
        <taxon>Cervus</taxon>
    </lineage>
</organism>
<feature type="region of interest" description="Disordered" evidence="1">
    <location>
        <begin position="15"/>
        <end position="100"/>
    </location>
</feature>
<dbReference type="AlphaFoldDB" id="A0A212CL04"/>
<dbReference type="Proteomes" id="UP000242450">
    <property type="component" value="Chromosome 18"/>
</dbReference>
<comment type="caution">
    <text evidence="2">The sequence shown here is derived from an EMBL/GenBank/DDBJ whole genome shotgun (WGS) entry which is preliminary data.</text>
</comment>
<gene>
    <name evidence="2" type="ORF">Celaphus_00012027</name>
</gene>
<feature type="compositionally biased region" description="Polar residues" evidence="1">
    <location>
        <begin position="70"/>
        <end position="91"/>
    </location>
</feature>
<feature type="compositionally biased region" description="Polar residues" evidence="1">
    <location>
        <begin position="15"/>
        <end position="26"/>
    </location>
</feature>
<evidence type="ECO:0000313" key="2">
    <source>
        <dbReference type="EMBL" id="OWK06716.1"/>
    </source>
</evidence>
<dbReference type="EMBL" id="MKHE01000018">
    <property type="protein sequence ID" value="OWK06716.1"/>
    <property type="molecule type" value="Genomic_DNA"/>
</dbReference>
<sequence length="142" mass="15695">MFHLQPMVHNLMLLSQPSDMPNNMATTEKPLSHHPTQETMPHTGSSDQPHPSIKWFAPPIPQNGVPPVNLSRQLPQAAPSNHPYSNLTFNPSPALEGQVREQGASNVLEPLPNLLPELINPDKHLSYLDPHPTCLSKITMIS</sequence>
<evidence type="ECO:0000256" key="1">
    <source>
        <dbReference type="SAM" id="MobiDB-lite"/>
    </source>
</evidence>
<protein>
    <submittedName>
        <fullName evidence="2">Uncharacterized protein</fullName>
    </submittedName>
</protein>
<accession>A0A212CL04</accession>
<name>A0A212CL04_CEREH</name>
<proteinExistence type="predicted"/>